<organism evidence="4 5">
    <name type="scientific">Anaeramoeba flamelloides</name>
    <dbReference type="NCBI Taxonomy" id="1746091"/>
    <lineage>
        <taxon>Eukaryota</taxon>
        <taxon>Metamonada</taxon>
        <taxon>Anaeramoebidae</taxon>
        <taxon>Anaeramoeba</taxon>
    </lineage>
</organism>
<dbReference type="InterPro" id="IPR009091">
    <property type="entry name" value="RCC1/BLIP-II"/>
</dbReference>
<dbReference type="PANTHER" id="PTHR22872:SF2">
    <property type="entry name" value="INHIBITOR OF BRUTON TYROSINE KINASE"/>
    <property type="match status" value="1"/>
</dbReference>
<dbReference type="Pfam" id="PF00415">
    <property type="entry name" value="RCC1"/>
    <property type="match status" value="2"/>
</dbReference>
<evidence type="ECO:0000256" key="1">
    <source>
        <dbReference type="ARBA" id="ARBA00022737"/>
    </source>
</evidence>
<proteinExistence type="predicted"/>
<evidence type="ECO:0000313" key="5">
    <source>
        <dbReference type="Proteomes" id="UP001146793"/>
    </source>
</evidence>
<dbReference type="InterPro" id="IPR011333">
    <property type="entry name" value="SKP1/BTB/POZ_sf"/>
</dbReference>
<name>A0AAV7YKY5_9EUKA</name>
<evidence type="ECO:0000259" key="3">
    <source>
        <dbReference type="PROSITE" id="PS50097"/>
    </source>
</evidence>
<dbReference type="EMBL" id="JANTQA010000060">
    <property type="protein sequence ID" value="KAJ3428094.1"/>
    <property type="molecule type" value="Genomic_DNA"/>
</dbReference>
<comment type="caution">
    <text evidence="4">The sequence shown here is derived from an EMBL/GenBank/DDBJ whole genome shotgun (WGS) entry which is preliminary data.</text>
</comment>
<dbReference type="PANTHER" id="PTHR22872">
    <property type="entry name" value="BTK-BINDING PROTEIN-RELATED"/>
    <property type="match status" value="1"/>
</dbReference>
<feature type="repeat" description="RCC1" evidence="2">
    <location>
        <begin position="308"/>
        <end position="360"/>
    </location>
</feature>
<dbReference type="Pfam" id="PF00651">
    <property type="entry name" value="BTB"/>
    <property type="match status" value="1"/>
</dbReference>
<gene>
    <name evidence="4" type="ORF">M0812_25726</name>
</gene>
<dbReference type="InterPro" id="IPR000210">
    <property type="entry name" value="BTB/POZ_dom"/>
</dbReference>
<dbReference type="PROSITE" id="PS50012">
    <property type="entry name" value="RCC1_3"/>
    <property type="match status" value="2"/>
</dbReference>
<dbReference type="CDD" id="cd18186">
    <property type="entry name" value="BTB_POZ_ZBTB_KLHL-like"/>
    <property type="match status" value="1"/>
</dbReference>
<accession>A0AAV7YKY5</accession>
<dbReference type="Gene3D" id="2.130.10.30">
    <property type="entry name" value="Regulator of chromosome condensation 1/beta-lactamase-inhibitor protein II"/>
    <property type="match status" value="1"/>
</dbReference>
<dbReference type="AlphaFoldDB" id="A0AAV7YKY5"/>
<feature type="domain" description="BTB" evidence="3">
    <location>
        <begin position="501"/>
        <end position="558"/>
    </location>
</feature>
<sequence>MSIFVFGKNSNNKLGTTTKQTNCKNVEQMKAYKNQPKIKKIAFTEEYGLMLTSTNRLFLLGPKDNELVPVEFPYSKDTVKELYSNNRTLVIESVSNQIYIIDAGYRTLTLLNKKNLIKPIHYDSFAKQSIAIKQICLTENVIHFLTTKGECYFVGDSCSWYSSFQPQQQSFGSLLGMQLMKWNLKLKITRLYGGLKARHIFFADDQNQLYVVGPLNSNRLGVQKSNQQIPIKVPMFQVDQIQQCHSQNCTSTILYQGKVYSCGSHNFNGLGRKQKNNSVFQIIKGLEKIKIVKIYNGSSHCVAEDSENNFYIWGNNSNGQTGKGTFQHVLDPVKIELEELKNKKYTVSCGPYCTCIYPQIDSSMHTDFKRLYESEKYYDSEINGIKFINLIFKARTNPHSEKILQFLKEIKNTDKLIEFMQWVYFEDCSLIDIFKADIQDNIEISNIFLEFMQRNYQNDLSKLYKDEDSKDFNLLIKDFDEDEDEDEEEENDEDEDDDSFEEIPVHKWILFARSGLFREMFQNVKTESNSVKDFSGKSIESLEIFIKFLYTNKIELTADDDPQLVVEELEDALEYYQLHPECGIQSELIEIKEQFNLK</sequence>
<dbReference type="Proteomes" id="UP001146793">
    <property type="component" value="Unassembled WGS sequence"/>
</dbReference>
<evidence type="ECO:0000313" key="4">
    <source>
        <dbReference type="EMBL" id="KAJ3428094.1"/>
    </source>
</evidence>
<dbReference type="Gene3D" id="3.30.710.10">
    <property type="entry name" value="Potassium Channel Kv1.1, Chain A"/>
    <property type="match status" value="1"/>
</dbReference>
<feature type="repeat" description="RCC1" evidence="2">
    <location>
        <begin position="257"/>
        <end position="307"/>
    </location>
</feature>
<dbReference type="InterPro" id="IPR051625">
    <property type="entry name" value="Signaling_Regulatory_Domain"/>
</dbReference>
<keyword evidence="1" id="KW-0677">Repeat</keyword>
<protein>
    <submittedName>
        <fullName evidence="4">Btk-binding protein-related</fullName>
    </submittedName>
</protein>
<reference evidence="4" key="1">
    <citation type="submission" date="2022-08" db="EMBL/GenBank/DDBJ databases">
        <title>Novel sulphate-reducing endosymbionts in the free-living metamonad Anaeramoeba.</title>
        <authorList>
            <person name="Jerlstrom-Hultqvist J."/>
            <person name="Cepicka I."/>
            <person name="Gallot-Lavallee L."/>
            <person name="Salas-Leiva D."/>
            <person name="Curtis B.A."/>
            <person name="Zahonova K."/>
            <person name="Pipaliya S."/>
            <person name="Dacks J."/>
            <person name="Roger A.J."/>
        </authorList>
    </citation>
    <scope>NUCLEOTIDE SEQUENCE</scope>
    <source>
        <strain evidence="4">Busselton2</strain>
    </source>
</reference>
<dbReference type="SUPFAM" id="SSF50985">
    <property type="entry name" value="RCC1/BLIP-II"/>
    <property type="match status" value="2"/>
</dbReference>
<dbReference type="InterPro" id="IPR000408">
    <property type="entry name" value="Reg_chr_condens"/>
</dbReference>
<dbReference type="PROSITE" id="PS50097">
    <property type="entry name" value="BTB"/>
    <property type="match status" value="1"/>
</dbReference>
<dbReference type="SUPFAM" id="SSF54695">
    <property type="entry name" value="POZ domain"/>
    <property type="match status" value="1"/>
</dbReference>
<evidence type="ECO:0000256" key="2">
    <source>
        <dbReference type="PROSITE-ProRule" id="PRU00235"/>
    </source>
</evidence>